<evidence type="ECO:0000259" key="2">
    <source>
        <dbReference type="Pfam" id="PF00244"/>
    </source>
</evidence>
<reference evidence="3 4" key="1">
    <citation type="submission" date="2024-09" db="EMBL/GenBank/DDBJ databases">
        <title>Chromosome-scale assembly of Riccia fluitans.</title>
        <authorList>
            <person name="Paukszto L."/>
            <person name="Sawicki J."/>
            <person name="Karawczyk K."/>
            <person name="Piernik-Szablinska J."/>
            <person name="Szczecinska M."/>
            <person name="Mazdziarz M."/>
        </authorList>
    </citation>
    <scope>NUCLEOTIDE SEQUENCE [LARGE SCALE GENOMIC DNA]</scope>
    <source>
        <strain evidence="3">Rf_01</strain>
        <tissue evidence="3">Aerial parts of the thallus</tissue>
    </source>
</reference>
<dbReference type="Gene3D" id="1.20.190.20">
    <property type="entry name" value="14-3-3 domain"/>
    <property type="match status" value="1"/>
</dbReference>
<dbReference type="EMBL" id="JBHFFA010000003">
    <property type="protein sequence ID" value="KAL2635631.1"/>
    <property type="molecule type" value="Genomic_DNA"/>
</dbReference>
<comment type="similarity">
    <text evidence="1">Belongs to the 14-3-3 family.</text>
</comment>
<dbReference type="PRINTS" id="PR00305">
    <property type="entry name" value="1433ZETA"/>
</dbReference>
<accession>A0ABD1YYH7</accession>
<organism evidence="3 4">
    <name type="scientific">Riccia fluitans</name>
    <dbReference type="NCBI Taxonomy" id="41844"/>
    <lineage>
        <taxon>Eukaryota</taxon>
        <taxon>Viridiplantae</taxon>
        <taxon>Streptophyta</taxon>
        <taxon>Embryophyta</taxon>
        <taxon>Marchantiophyta</taxon>
        <taxon>Marchantiopsida</taxon>
        <taxon>Marchantiidae</taxon>
        <taxon>Marchantiales</taxon>
        <taxon>Ricciaceae</taxon>
        <taxon>Riccia</taxon>
    </lineage>
</organism>
<dbReference type="InterPro" id="IPR036815">
    <property type="entry name" value="14-3-3_dom_sf"/>
</dbReference>
<name>A0ABD1YYH7_9MARC</name>
<dbReference type="SUPFAM" id="SSF48445">
    <property type="entry name" value="14-3-3 protein"/>
    <property type="match status" value="1"/>
</dbReference>
<evidence type="ECO:0000256" key="1">
    <source>
        <dbReference type="ARBA" id="ARBA00006141"/>
    </source>
</evidence>
<dbReference type="InterPro" id="IPR023410">
    <property type="entry name" value="14-3-3_domain"/>
</dbReference>
<dbReference type="AlphaFoldDB" id="A0ABD1YYH7"/>
<dbReference type="InterPro" id="IPR000308">
    <property type="entry name" value="14-3-3"/>
</dbReference>
<proteinExistence type="inferred from homology"/>
<gene>
    <name evidence="3" type="ORF">R1flu_007110</name>
</gene>
<feature type="domain" description="14-3-3" evidence="2">
    <location>
        <begin position="1"/>
        <end position="83"/>
    </location>
</feature>
<sequence>MKGDYLRYLAQIKTGMRGKDAGKSALLAYKYARSIALAELAPSNPIRLGLALNFAVFYSDILKLPDRAFRLAKQAYDEAKRSLVGWGRSPSEKAGCFWHIFLKISAFRLNRTSMQRTTHKSAEEETWSLG</sequence>
<evidence type="ECO:0000313" key="3">
    <source>
        <dbReference type="EMBL" id="KAL2635631.1"/>
    </source>
</evidence>
<keyword evidence="4" id="KW-1185">Reference proteome</keyword>
<dbReference type="Proteomes" id="UP001605036">
    <property type="component" value="Unassembled WGS sequence"/>
</dbReference>
<protein>
    <recommendedName>
        <fullName evidence="2">14-3-3 domain-containing protein</fullName>
    </recommendedName>
</protein>
<comment type="caution">
    <text evidence="3">The sequence shown here is derived from an EMBL/GenBank/DDBJ whole genome shotgun (WGS) entry which is preliminary data.</text>
</comment>
<dbReference type="PANTHER" id="PTHR18860">
    <property type="entry name" value="14-3-3 PROTEIN"/>
    <property type="match status" value="1"/>
</dbReference>
<evidence type="ECO:0000313" key="4">
    <source>
        <dbReference type="Proteomes" id="UP001605036"/>
    </source>
</evidence>
<dbReference type="Pfam" id="PF00244">
    <property type="entry name" value="14-3-3"/>
    <property type="match status" value="1"/>
</dbReference>